<protein>
    <submittedName>
        <fullName evidence="2">Uncharacterized protein</fullName>
    </submittedName>
</protein>
<feature type="compositionally biased region" description="Acidic residues" evidence="1">
    <location>
        <begin position="105"/>
        <end position="114"/>
    </location>
</feature>
<accession>A0ABR3JU53</accession>
<keyword evidence="3" id="KW-1185">Reference proteome</keyword>
<evidence type="ECO:0000313" key="2">
    <source>
        <dbReference type="EMBL" id="KAL0958652.1"/>
    </source>
</evidence>
<dbReference type="EMBL" id="JASNQZ010000003">
    <property type="protein sequence ID" value="KAL0958652.1"/>
    <property type="molecule type" value="Genomic_DNA"/>
</dbReference>
<dbReference type="Proteomes" id="UP001556367">
    <property type="component" value="Unassembled WGS sequence"/>
</dbReference>
<organism evidence="2 3">
    <name type="scientific">Hohenbuehelia grisea</name>
    <dbReference type="NCBI Taxonomy" id="104357"/>
    <lineage>
        <taxon>Eukaryota</taxon>
        <taxon>Fungi</taxon>
        <taxon>Dikarya</taxon>
        <taxon>Basidiomycota</taxon>
        <taxon>Agaricomycotina</taxon>
        <taxon>Agaricomycetes</taxon>
        <taxon>Agaricomycetidae</taxon>
        <taxon>Agaricales</taxon>
        <taxon>Pleurotineae</taxon>
        <taxon>Pleurotaceae</taxon>
        <taxon>Hohenbuehelia</taxon>
    </lineage>
</organism>
<evidence type="ECO:0000256" key="1">
    <source>
        <dbReference type="SAM" id="MobiDB-lite"/>
    </source>
</evidence>
<sequence>MGAPKSSTAHSLTKTTLSRRPYSLDAFHMRLLDLGTSECAARQAHPTNLAGSGTGGSAIADMMEPQLNMDLILNRRFLFCHIHFQRHTTYLYHSSGIGAASNPDPETDELADDDDLVLHPSHHRYVKPLAYESLDTWSPSD</sequence>
<comment type="caution">
    <text evidence="2">The sequence shown here is derived from an EMBL/GenBank/DDBJ whole genome shotgun (WGS) entry which is preliminary data.</text>
</comment>
<gene>
    <name evidence="2" type="ORF">HGRIS_013987</name>
</gene>
<feature type="region of interest" description="Disordered" evidence="1">
    <location>
        <begin position="95"/>
        <end position="114"/>
    </location>
</feature>
<proteinExistence type="predicted"/>
<name>A0ABR3JU53_9AGAR</name>
<reference evidence="3" key="1">
    <citation type="submission" date="2024-06" db="EMBL/GenBank/DDBJ databases">
        <title>Multi-omics analyses provide insights into the biosynthesis of the anticancer antibiotic pleurotin in Hohenbuehelia grisea.</title>
        <authorList>
            <person name="Weaver J.A."/>
            <person name="Alberti F."/>
        </authorList>
    </citation>
    <scope>NUCLEOTIDE SEQUENCE [LARGE SCALE GENOMIC DNA]</scope>
    <source>
        <strain evidence="3">T-177</strain>
    </source>
</reference>
<evidence type="ECO:0000313" key="3">
    <source>
        <dbReference type="Proteomes" id="UP001556367"/>
    </source>
</evidence>